<evidence type="ECO:0000256" key="6">
    <source>
        <dbReference type="ARBA" id="ARBA00022741"/>
    </source>
</evidence>
<name>F7ABK2_CIOIN</name>
<feature type="binding site" evidence="12">
    <location>
        <begin position="422"/>
        <end position="429"/>
    </location>
    <ligand>
        <name>GTP</name>
        <dbReference type="ChEBI" id="CHEBI:37565"/>
    </ligand>
</feature>
<evidence type="ECO:0000256" key="2">
    <source>
        <dbReference type="ARBA" id="ARBA00004906"/>
    </source>
</evidence>
<dbReference type="InterPro" id="IPR027417">
    <property type="entry name" value="P-loop_NTPase"/>
</dbReference>
<keyword evidence="7 14" id="KW-0863">Zinc-finger</keyword>
<dbReference type="HOGENOM" id="CLU_033905_0_0_1"/>
<dbReference type="InterPro" id="IPR000315">
    <property type="entry name" value="Znf_B-box"/>
</dbReference>
<keyword evidence="4" id="KW-0808">Transferase</keyword>
<dbReference type="STRING" id="7719.ENSCINP00000007845"/>
<dbReference type="SUPFAM" id="SSF57850">
    <property type="entry name" value="RING/U-box"/>
    <property type="match status" value="1"/>
</dbReference>
<dbReference type="GO" id="GO:0005737">
    <property type="term" value="C:cytoplasm"/>
    <property type="evidence" value="ECO:0000318"/>
    <property type="project" value="GO_Central"/>
</dbReference>
<dbReference type="PANTHER" id="PTHR11711">
    <property type="entry name" value="ADP RIBOSYLATION FACTOR-RELATED"/>
    <property type="match status" value="1"/>
</dbReference>
<evidence type="ECO:0000256" key="9">
    <source>
        <dbReference type="ARBA" id="ARBA00022833"/>
    </source>
</evidence>
<dbReference type="EMBL" id="EAAA01002082">
    <property type="status" value="NOT_ANNOTATED_CDS"/>
    <property type="molecule type" value="Genomic_DNA"/>
</dbReference>
<dbReference type="InterPro" id="IPR017907">
    <property type="entry name" value="Znf_RING_CS"/>
</dbReference>
<protein>
    <recommendedName>
        <fullName evidence="3">RING-type E3 ubiquitin transferase</fullName>
        <ecNumber evidence="3">2.3.2.27</ecNumber>
    </recommendedName>
</protein>
<organism evidence="17 18">
    <name type="scientific">Ciona intestinalis</name>
    <name type="common">Transparent sea squirt</name>
    <name type="synonym">Ascidia intestinalis</name>
    <dbReference type="NCBI Taxonomy" id="7719"/>
    <lineage>
        <taxon>Eukaryota</taxon>
        <taxon>Metazoa</taxon>
        <taxon>Chordata</taxon>
        <taxon>Tunicata</taxon>
        <taxon>Ascidiacea</taxon>
        <taxon>Phlebobranchia</taxon>
        <taxon>Cionidae</taxon>
        <taxon>Ciona</taxon>
    </lineage>
</organism>
<dbReference type="SMART" id="SM00177">
    <property type="entry name" value="ARF"/>
    <property type="match status" value="1"/>
</dbReference>
<proteinExistence type="inferred from homology"/>
<dbReference type="FunFam" id="3.40.50.300:FF:000486">
    <property type="entry name" value="E3 ubiquitin-protein ligase TRIM23"/>
    <property type="match status" value="1"/>
</dbReference>
<dbReference type="Gene3D" id="4.10.830.40">
    <property type="match status" value="1"/>
</dbReference>
<dbReference type="OMA" id="IQACDAK"/>
<dbReference type="SUPFAM" id="SSF57845">
    <property type="entry name" value="B-box zinc-binding domain"/>
    <property type="match status" value="1"/>
</dbReference>
<dbReference type="NCBIfam" id="TIGR00231">
    <property type="entry name" value="small_GTP"/>
    <property type="match status" value="1"/>
</dbReference>
<keyword evidence="6 12" id="KW-0547">Nucleotide-binding</keyword>
<dbReference type="EC" id="2.3.2.27" evidence="3"/>
<evidence type="ECO:0000256" key="1">
    <source>
        <dbReference type="ARBA" id="ARBA00000900"/>
    </source>
</evidence>
<dbReference type="GO" id="GO:0005765">
    <property type="term" value="C:lysosomal membrane"/>
    <property type="evidence" value="ECO:0000318"/>
    <property type="project" value="GO_Central"/>
</dbReference>
<dbReference type="Pfam" id="PF00025">
    <property type="entry name" value="Arf"/>
    <property type="match status" value="1"/>
</dbReference>
<dbReference type="Proteomes" id="UP000008144">
    <property type="component" value="Chromosome 5"/>
</dbReference>
<evidence type="ECO:0000259" key="15">
    <source>
        <dbReference type="PROSITE" id="PS50089"/>
    </source>
</evidence>
<evidence type="ECO:0000256" key="12">
    <source>
        <dbReference type="PIRSR" id="PIRSR606689-1"/>
    </source>
</evidence>
<dbReference type="Gene3D" id="3.40.50.300">
    <property type="entry name" value="P-loop containing nucleotide triphosphate hydrolases"/>
    <property type="match status" value="1"/>
</dbReference>
<dbReference type="Ensembl" id="ENSCINT00000007845.3">
    <property type="protein sequence ID" value="ENSCINP00000007845.3"/>
    <property type="gene ID" value="ENSCING00000003804.3"/>
</dbReference>
<dbReference type="Gene3D" id="3.30.160.60">
    <property type="entry name" value="Classic Zinc Finger"/>
    <property type="match status" value="1"/>
</dbReference>
<feature type="binding site" evidence="13">
    <location>
        <position position="429"/>
    </location>
    <ligand>
        <name>Mg(2+)</name>
        <dbReference type="ChEBI" id="CHEBI:18420"/>
    </ligand>
</feature>
<evidence type="ECO:0000256" key="7">
    <source>
        <dbReference type="ARBA" id="ARBA00022771"/>
    </source>
</evidence>
<dbReference type="FunFam" id="3.30.40.10:FF:000130">
    <property type="entry name" value="E3 ubiquitin-protein ligase TRIM23"/>
    <property type="match status" value="1"/>
</dbReference>
<dbReference type="EMBL" id="EAAA01002083">
    <property type="status" value="NOT_ANNOTATED_CDS"/>
    <property type="molecule type" value="Genomic_DNA"/>
</dbReference>
<dbReference type="PROSITE" id="PS51417">
    <property type="entry name" value="ARF"/>
    <property type="match status" value="1"/>
</dbReference>
<evidence type="ECO:0000256" key="8">
    <source>
        <dbReference type="ARBA" id="ARBA00022786"/>
    </source>
</evidence>
<dbReference type="Gene3D" id="3.30.40.10">
    <property type="entry name" value="Zinc/RING finger domain, C3HC4 (zinc finger)"/>
    <property type="match status" value="1"/>
</dbReference>
<evidence type="ECO:0000256" key="3">
    <source>
        <dbReference type="ARBA" id="ARBA00012483"/>
    </source>
</evidence>
<dbReference type="SMART" id="SM00175">
    <property type="entry name" value="RAB"/>
    <property type="match status" value="1"/>
</dbReference>
<dbReference type="InterPro" id="IPR005225">
    <property type="entry name" value="Small_GTP-bd"/>
</dbReference>
<keyword evidence="10 12" id="KW-0342">GTP-binding</keyword>
<evidence type="ECO:0000256" key="4">
    <source>
        <dbReference type="ARBA" id="ARBA00022679"/>
    </source>
</evidence>
<evidence type="ECO:0000313" key="17">
    <source>
        <dbReference type="Ensembl" id="ENSCINP00000007845.3"/>
    </source>
</evidence>
<feature type="domain" description="RING-type" evidence="15">
    <location>
        <begin position="32"/>
        <end position="77"/>
    </location>
</feature>
<dbReference type="CDD" id="cd16645">
    <property type="entry name" value="mRING-HC-C3HC3D_TRIM23_C-IX"/>
    <property type="match status" value="1"/>
</dbReference>
<evidence type="ECO:0000256" key="5">
    <source>
        <dbReference type="ARBA" id="ARBA00022723"/>
    </source>
</evidence>
<feature type="binding site" evidence="12">
    <location>
        <begin position="524"/>
        <end position="527"/>
    </location>
    <ligand>
        <name>GTP</name>
        <dbReference type="ChEBI" id="CHEBI:37565"/>
    </ligand>
</feature>
<dbReference type="GO" id="GO:0005525">
    <property type="term" value="F:GTP binding"/>
    <property type="evidence" value="ECO:0000318"/>
    <property type="project" value="GO_Central"/>
</dbReference>
<keyword evidence="5 13" id="KW-0479">Metal-binding</keyword>
<dbReference type="AlphaFoldDB" id="F7ABK2"/>
<dbReference type="PROSITE" id="PS00518">
    <property type="entry name" value="ZF_RING_1"/>
    <property type="match status" value="1"/>
</dbReference>
<keyword evidence="13" id="KW-0460">Magnesium</keyword>
<keyword evidence="18" id="KW-1185">Reference proteome</keyword>
<comment type="pathway">
    <text evidence="2">Protein modification; protein ubiquitination.</text>
</comment>
<evidence type="ECO:0000256" key="14">
    <source>
        <dbReference type="PROSITE-ProRule" id="PRU00024"/>
    </source>
</evidence>
<dbReference type="InterPro" id="IPR003649">
    <property type="entry name" value="Bbox_C"/>
</dbReference>
<evidence type="ECO:0000256" key="10">
    <source>
        <dbReference type="ARBA" id="ARBA00023134"/>
    </source>
</evidence>
<comment type="similarity">
    <text evidence="11">In the C-terminal section; belongs to the small GTPase superfamily. Arf family.</text>
</comment>
<dbReference type="InterPro" id="IPR024156">
    <property type="entry name" value="Small_GTPase_ARF"/>
</dbReference>
<comment type="catalytic activity">
    <reaction evidence="1">
        <text>S-ubiquitinyl-[E2 ubiquitin-conjugating enzyme]-L-cysteine + [acceptor protein]-L-lysine = [E2 ubiquitin-conjugating enzyme]-L-cysteine + N(6)-ubiquitinyl-[acceptor protein]-L-lysine.</text>
        <dbReference type="EC" id="2.3.2.27"/>
    </reaction>
</comment>
<dbReference type="PROSITE" id="PS50089">
    <property type="entry name" value="ZF_RING_2"/>
    <property type="match status" value="1"/>
</dbReference>
<dbReference type="Pfam" id="PF00643">
    <property type="entry name" value="zf-B_box"/>
    <property type="match status" value="1"/>
</dbReference>
<dbReference type="GO" id="GO:0003924">
    <property type="term" value="F:GTPase activity"/>
    <property type="evidence" value="ECO:0007669"/>
    <property type="project" value="InterPro"/>
</dbReference>
<evidence type="ECO:0000256" key="11">
    <source>
        <dbReference type="ARBA" id="ARBA00061142"/>
    </source>
</evidence>
<feature type="domain" description="B box-type" evidence="16">
    <location>
        <begin position="131"/>
        <end position="177"/>
    </location>
</feature>
<keyword evidence="8" id="KW-0833">Ubl conjugation pathway</keyword>
<feature type="binding site" evidence="12">
    <location>
        <position position="468"/>
    </location>
    <ligand>
        <name>GTP</name>
        <dbReference type="ChEBI" id="CHEBI:37565"/>
    </ligand>
</feature>
<dbReference type="Pfam" id="PF13445">
    <property type="entry name" value="zf-RING_UBOX"/>
    <property type="match status" value="1"/>
</dbReference>
<dbReference type="InterPro" id="IPR001841">
    <property type="entry name" value="Znf_RING"/>
</dbReference>
<dbReference type="SMART" id="SM00178">
    <property type="entry name" value="SAR"/>
    <property type="match status" value="1"/>
</dbReference>
<dbReference type="SMART" id="SM00184">
    <property type="entry name" value="RING"/>
    <property type="match status" value="1"/>
</dbReference>
<dbReference type="CDD" id="cd19774">
    <property type="entry name" value="Bbox2_TRIM23_C-IX_rpt2"/>
    <property type="match status" value="1"/>
</dbReference>
<evidence type="ECO:0000313" key="18">
    <source>
        <dbReference type="Proteomes" id="UP000008144"/>
    </source>
</evidence>
<feature type="binding site" evidence="13">
    <location>
        <position position="446"/>
    </location>
    <ligand>
        <name>Mg(2+)</name>
        <dbReference type="ChEBI" id="CHEBI:18420"/>
    </ligand>
</feature>
<reference evidence="17" key="4">
    <citation type="submission" date="2025-09" db="UniProtKB">
        <authorList>
            <consortium name="Ensembl"/>
        </authorList>
    </citation>
    <scope>IDENTIFICATION</scope>
</reference>
<gene>
    <name evidence="17" type="primary">zf(bbox/ring)-4</name>
</gene>
<dbReference type="SMART" id="SM00502">
    <property type="entry name" value="BBC"/>
    <property type="match status" value="1"/>
</dbReference>
<dbReference type="FunCoup" id="F7ABK2">
    <property type="interactions" value="7"/>
</dbReference>
<dbReference type="InterPro" id="IPR006689">
    <property type="entry name" value="Small_GTPase_ARF/SAR"/>
</dbReference>
<reference evidence="17" key="3">
    <citation type="submission" date="2025-08" db="UniProtKB">
        <authorList>
            <consortium name="Ensembl"/>
        </authorList>
    </citation>
    <scope>IDENTIFICATION</scope>
</reference>
<dbReference type="PRINTS" id="PR00328">
    <property type="entry name" value="SAR1GTPBP"/>
</dbReference>
<dbReference type="PROSITE" id="PS50119">
    <property type="entry name" value="ZF_BBOX"/>
    <property type="match status" value="1"/>
</dbReference>
<dbReference type="SMART" id="SM00336">
    <property type="entry name" value="BBOX"/>
    <property type="match status" value="2"/>
</dbReference>
<dbReference type="GO" id="GO:0008270">
    <property type="term" value="F:zinc ion binding"/>
    <property type="evidence" value="ECO:0007669"/>
    <property type="project" value="UniProtKB-KW"/>
</dbReference>
<evidence type="ECO:0000256" key="13">
    <source>
        <dbReference type="PIRSR" id="PIRSR606689-2"/>
    </source>
</evidence>
<keyword evidence="9" id="KW-0862">Zinc</keyword>
<dbReference type="SUPFAM" id="SSF52540">
    <property type="entry name" value="P-loop containing nucleoside triphosphate hydrolases"/>
    <property type="match status" value="1"/>
</dbReference>
<accession>F7ABK2</accession>
<reference evidence="17" key="2">
    <citation type="journal article" date="2008" name="Genome Biol.">
        <title>Improved genome assembly and evidence-based global gene model set for the chordate Ciona intestinalis: new insight into intron and operon populations.</title>
        <authorList>
            <person name="Satou Y."/>
            <person name="Mineta K."/>
            <person name="Ogasawara M."/>
            <person name="Sasakura Y."/>
            <person name="Shoguchi E."/>
            <person name="Ueno K."/>
            <person name="Yamada L."/>
            <person name="Matsumoto J."/>
            <person name="Wasserscheid J."/>
            <person name="Dewar K."/>
            <person name="Wiley G.B."/>
            <person name="Macmil S.L."/>
            <person name="Roe B.A."/>
            <person name="Zeller R.W."/>
            <person name="Hastings K.E."/>
            <person name="Lemaire P."/>
            <person name="Lindquist E."/>
            <person name="Endo T."/>
            <person name="Hotta K."/>
            <person name="Inaba K."/>
        </authorList>
    </citation>
    <scope>NUCLEOTIDE SEQUENCE [LARGE SCALE GENOMIC DNA]</scope>
    <source>
        <strain evidence="17">wild type</strain>
    </source>
</reference>
<dbReference type="GO" id="GO:0061630">
    <property type="term" value="F:ubiquitin protein ligase activity"/>
    <property type="evidence" value="ECO:0007669"/>
    <property type="project" value="UniProtKB-EC"/>
</dbReference>
<dbReference type="GO" id="GO:0006886">
    <property type="term" value="P:intracellular protein transport"/>
    <property type="evidence" value="ECO:0000318"/>
    <property type="project" value="GO_Central"/>
</dbReference>
<dbReference type="InterPro" id="IPR027370">
    <property type="entry name" value="Znf-RING_euk"/>
</dbReference>
<dbReference type="CDD" id="cd19773">
    <property type="entry name" value="Bbox2_TRIM23_C-IX_rpt1"/>
    <property type="match status" value="1"/>
</dbReference>
<dbReference type="InterPro" id="IPR013083">
    <property type="entry name" value="Znf_RING/FYVE/PHD"/>
</dbReference>
<dbReference type="GO" id="GO:0016192">
    <property type="term" value="P:vesicle-mediated transport"/>
    <property type="evidence" value="ECO:0000318"/>
    <property type="project" value="GO_Central"/>
</dbReference>
<sequence>MTMSTSSSNLLELMPRKRQRSTDNWATSVLECGVCGEQFSLSGEKVPRLLLCGHSFCHDCLTRLPVQAHTLVCPMDRQITDVGSGGVWGLKKNFALIELMEKLQLGGTRINLSKSDTPSNSKVESRDNEDKKIVCCDEDEKHAATLYCLVCCTNLCNACSTSTHSTKTLSKHRRISLEDKPQQPAMCPLHQTHALEFACLEEGCQYSPAMCYLCKEHGKHKGHQHNLIEVVARSARSTAAEASERASAFLAQVVEHIMRSQAALDRIEGGTRLSTSQSGVVERQQYSGSAESARTCVRDYFCRLRESLASQEEVAISTLDTHVRNRITALRRLHDDATALRSQISTALSHCNNVSHQDDCSILASRSEVDALDHMLDQQQRQFTEQTVAASETLDPSIPVTFTKDNRIHIGRKLEIRIVTLGLDGAGKTTLLFKLKQDEFMQPIPTIGFNVETVDYRNLRFTVWDVGGKHKLRPLWKHYYLNTQAVLFVVDSCDTQRFEEAHTELAKLMSEKDLREAALLVLANKQDLPGAASCDEVAARLNLHKLCCGRSWRAIPCDASSGAGLEEGLLWLSRQLVAAGVLEVP</sequence>
<dbReference type="InParanoid" id="F7ABK2"/>
<evidence type="ECO:0000259" key="16">
    <source>
        <dbReference type="PROSITE" id="PS50119"/>
    </source>
</evidence>
<dbReference type="GO" id="GO:0005886">
    <property type="term" value="C:plasma membrane"/>
    <property type="evidence" value="ECO:0000318"/>
    <property type="project" value="GO_Central"/>
</dbReference>
<reference evidence="18" key="1">
    <citation type="journal article" date="2002" name="Science">
        <title>The draft genome of Ciona intestinalis: insights into chordate and vertebrate origins.</title>
        <authorList>
            <person name="Dehal P."/>
            <person name="Satou Y."/>
            <person name="Campbell R.K."/>
            <person name="Chapman J."/>
            <person name="Degnan B."/>
            <person name="De Tomaso A."/>
            <person name="Davidson B."/>
            <person name="Di Gregorio A."/>
            <person name="Gelpke M."/>
            <person name="Goodstein D.M."/>
            <person name="Harafuji N."/>
            <person name="Hastings K.E."/>
            <person name="Ho I."/>
            <person name="Hotta K."/>
            <person name="Huang W."/>
            <person name="Kawashima T."/>
            <person name="Lemaire P."/>
            <person name="Martinez D."/>
            <person name="Meinertzhagen I.A."/>
            <person name="Necula S."/>
            <person name="Nonaka M."/>
            <person name="Putnam N."/>
            <person name="Rash S."/>
            <person name="Saiga H."/>
            <person name="Satake M."/>
            <person name="Terry A."/>
            <person name="Yamada L."/>
            <person name="Wang H.G."/>
            <person name="Awazu S."/>
            <person name="Azumi K."/>
            <person name="Boore J."/>
            <person name="Branno M."/>
            <person name="Chin-Bow S."/>
            <person name="DeSantis R."/>
            <person name="Doyle S."/>
            <person name="Francino P."/>
            <person name="Keys D.N."/>
            <person name="Haga S."/>
            <person name="Hayashi H."/>
            <person name="Hino K."/>
            <person name="Imai K.S."/>
            <person name="Inaba K."/>
            <person name="Kano S."/>
            <person name="Kobayashi K."/>
            <person name="Kobayashi M."/>
            <person name="Lee B.I."/>
            <person name="Makabe K.W."/>
            <person name="Manohar C."/>
            <person name="Matassi G."/>
            <person name="Medina M."/>
            <person name="Mochizuki Y."/>
            <person name="Mount S."/>
            <person name="Morishita T."/>
            <person name="Miura S."/>
            <person name="Nakayama A."/>
            <person name="Nishizaka S."/>
            <person name="Nomoto H."/>
            <person name="Ohta F."/>
            <person name="Oishi K."/>
            <person name="Rigoutsos I."/>
            <person name="Sano M."/>
            <person name="Sasaki A."/>
            <person name="Sasakura Y."/>
            <person name="Shoguchi E."/>
            <person name="Shin-i T."/>
            <person name="Spagnuolo A."/>
            <person name="Stainier D."/>
            <person name="Suzuki M.M."/>
            <person name="Tassy O."/>
            <person name="Takatori N."/>
            <person name="Tokuoka M."/>
            <person name="Yagi K."/>
            <person name="Yoshizaki F."/>
            <person name="Wada S."/>
            <person name="Zhang C."/>
            <person name="Hyatt P.D."/>
            <person name="Larimer F."/>
            <person name="Detter C."/>
            <person name="Doggett N."/>
            <person name="Glavina T."/>
            <person name="Hawkins T."/>
            <person name="Richardson P."/>
            <person name="Lucas S."/>
            <person name="Kohara Y."/>
            <person name="Levine M."/>
            <person name="Satoh N."/>
            <person name="Rokhsar D.S."/>
        </authorList>
    </citation>
    <scope>NUCLEOTIDE SEQUENCE [LARGE SCALE GENOMIC DNA]</scope>
</reference>
<dbReference type="GeneTree" id="ENSGT00940000158562"/>